<protein>
    <recommendedName>
        <fullName evidence="3">Phasin protein</fullName>
    </recommendedName>
</protein>
<name>A0A318KVQ0_9NEIS</name>
<dbReference type="OrthoDB" id="9829755at2"/>
<dbReference type="EMBL" id="QJKI01000001">
    <property type="protein sequence ID" value="PXX82004.1"/>
    <property type="molecule type" value="Genomic_DNA"/>
</dbReference>
<sequence>MDYPAVASLNVALGNEAALHALRQQQTCYTRVGDSMLRVMREAAREKPWQRKRERLACIGFSDSLALSHDLSVQALQAQVSQWQLMYDACGQPAWAKPWGDYLQQEIRNTSRFFTALGRASGGLAYAGLVN</sequence>
<dbReference type="Proteomes" id="UP000247555">
    <property type="component" value="Unassembled WGS sequence"/>
</dbReference>
<reference evidence="1 2" key="1">
    <citation type="submission" date="2018-05" db="EMBL/GenBank/DDBJ databases">
        <title>Genomic Encyclopedia of Type Strains, Phase IV (KMG-IV): sequencing the most valuable type-strain genomes for metagenomic binning, comparative biology and taxonomic classification.</title>
        <authorList>
            <person name="Goeker M."/>
        </authorList>
    </citation>
    <scope>NUCLEOTIDE SEQUENCE [LARGE SCALE GENOMIC DNA]</scope>
    <source>
        <strain evidence="1 2">DSM 29661</strain>
    </source>
</reference>
<keyword evidence="2" id="KW-1185">Reference proteome</keyword>
<dbReference type="AlphaFoldDB" id="A0A318KVQ0"/>
<evidence type="ECO:0000313" key="1">
    <source>
        <dbReference type="EMBL" id="PXX82004.1"/>
    </source>
</evidence>
<evidence type="ECO:0008006" key="3">
    <source>
        <dbReference type="Google" id="ProtNLM"/>
    </source>
</evidence>
<organism evidence="1 2">
    <name type="scientific">Rivihabitans pingtungensis</name>
    <dbReference type="NCBI Taxonomy" id="1054498"/>
    <lineage>
        <taxon>Bacteria</taxon>
        <taxon>Pseudomonadati</taxon>
        <taxon>Pseudomonadota</taxon>
        <taxon>Betaproteobacteria</taxon>
        <taxon>Neisseriales</taxon>
        <taxon>Aquaspirillaceae</taxon>
        <taxon>Rivihabitans</taxon>
    </lineage>
</organism>
<gene>
    <name evidence="1" type="ORF">DFR34_101236</name>
</gene>
<dbReference type="RefSeq" id="WP_110389309.1">
    <property type="nucleotide sequence ID" value="NZ_CALCOA010000302.1"/>
</dbReference>
<proteinExistence type="predicted"/>
<comment type="caution">
    <text evidence="1">The sequence shown here is derived from an EMBL/GenBank/DDBJ whole genome shotgun (WGS) entry which is preliminary data.</text>
</comment>
<accession>A0A318KVQ0</accession>
<evidence type="ECO:0000313" key="2">
    <source>
        <dbReference type="Proteomes" id="UP000247555"/>
    </source>
</evidence>